<dbReference type="InterPro" id="IPR011037">
    <property type="entry name" value="Pyrv_Knase-like_insert_dom_sf"/>
</dbReference>
<gene>
    <name evidence="16" type="ORF">H9661_17875</name>
</gene>
<comment type="similarity">
    <text evidence="3 14">Belongs to the pyruvate kinase family.</text>
</comment>
<keyword evidence="9 14" id="KW-0418">Kinase</keyword>
<keyword evidence="6 14" id="KW-0808">Transferase</keyword>
<keyword evidence="10" id="KW-0067">ATP-binding</keyword>
<evidence type="ECO:0000256" key="13">
    <source>
        <dbReference type="ARBA" id="ARBA00023317"/>
    </source>
</evidence>
<dbReference type="InterPro" id="IPR001697">
    <property type="entry name" value="Pyr_Knase"/>
</dbReference>
<evidence type="ECO:0000256" key="14">
    <source>
        <dbReference type="RuleBase" id="RU000504"/>
    </source>
</evidence>
<dbReference type="PANTHER" id="PTHR11817">
    <property type="entry name" value="PYRUVATE KINASE"/>
    <property type="match status" value="1"/>
</dbReference>
<proteinExistence type="inferred from homology"/>
<dbReference type="Gene3D" id="2.40.33.10">
    <property type="entry name" value="PK beta-barrel domain-like"/>
    <property type="match status" value="1"/>
</dbReference>
<dbReference type="Pfam" id="PF00224">
    <property type="entry name" value="PK"/>
    <property type="match status" value="1"/>
</dbReference>
<dbReference type="SUPFAM" id="SSF50800">
    <property type="entry name" value="PK beta-barrel domain-like"/>
    <property type="match status" value="1"/>
</dbReference>
<reference evidence="16 17" key="1">
    <citation type="submission" date="2020-08" db="EMBL/GenBank/DDBJ databases">
        <title>A Genomic Blueprint of the Chicken Gut Microbiome.</title>
        <authorList>
            <person name="Gilroy R."/>
            <person name="Ravi A."/>
            <person name="Getino M."/>
            <person name="Pursley I."/>
            <person name="Horton D.L."/>
            <person name="Alikhan N.-F."/>
            <person name="Baker D."/>
            <person name="Gharbi K."/>
            <person name="Hall N."/>
            <person name="Watson M."/>
            <person name="Adriaenssens E.M."/>
            <person name="Foster-Nyarko E."/>
            <person name="Jarju S."/>
            <person name="Secka A."/>
            <person name="Antonio M."/>
            <person name="Oren A."/>
            <person name="Chaudhuri R."/>
            <person name="La Ragione R.M."/>
            <person name="Hildebrand F."/>
            <person name="Pallen M.J."/>
        </authorList>
    </citation>
    <scope>NUCLEOTIDE SEQUENCE [LARGE SCALE GENOMIC DNA]</scope>
    <source>
        <strain evidence="16 17">Sa3CVN1</strain>
    </source>
</reference>
<keyword evidence="13" id="KW-0670">Pyruvate</keyword>
<evidence type="ECO:0000256" key="11">
    <source>
        <dbReference type="ARBA" id="ARBA00022842"/>
    </source>
</evidence>
<evidence type="ECO:0000256" key="12">
    <source>
        <dbReference type="ARBA" id="ARBA00023152"/>
    </source>
</evidence>
<feature type="domain" description="Pyruvate kinase barrel" evidence="15">
    <location>
        <begin position="3"/>
        <end position="327"/>
    </location>
</feature>
<evidence type="ECO:0000256" key="8">
    <source>
        <dbReference type="ARBA" id="ARBA00022741"/>
    </source>
</evidence>
<evidence type="ECO:0000313" key="17">
    <source>
        <dbReference type="Proteomes" id="UP000627781"/>
    </source>
</evidence>
<keyword evidence="11 14" id="KW-0460">Magnesium</keyword>
<dbReference type="PRINTS" id="PR01050">
    <property type="entry name" value="PYRUVTKNASE"/>
</dbReference>
<name>A0ABR8PYN5_9CLOT</name>
<keyword evidence="12 14" id="KW-0324">Glycolysis</keyword>
<evidence type="ECO:0000256" key="3">
    <source>
        <dbReference type="ARBA" id="ARBA00008663"/>
    </source>
</evidence>
<comment type="caution">
    <text evidence="16">The sequence shown here is derived from an EMBL/GenBank/DDBJ whole genome shotgun (WGS) entry which is preliminary data.</text>
</comment>
<evidence type="ECO:0000256" key="1">
    <source>
        <dbReference type="ARBA" id="ARBA00001958"/>
    </source>
</evidence>
<dbReference type="EMBL" id="JACSRA010000039">
    <property type="protein sequence ID" value="MBD7913224.1"/>
    <property type="molecule type" value="Genomic_DNA"/>
</dbReference>
<dbReference type="InterPro" id="IPR015793">
    <property type="entry name" value="Pyrv_Knase_brl"/>
</dbReference>
<evidence type="ECO:0000256" key="10">
    <source>
        <dbReference type="ARBA" id="ARBA00022840"/>
    </source>
</evidence>
<evidence type="ECO:0000256" key="6">
    <source>
        <dbReference type="ARBA" id="ARBA00022679"/>
    </source>
</evidence>
<organism evidence="16 17">
    <name type="scientific">Clostridium cibarium</name>
    <dbReference type="NCBI Taxonomy" id="2762247"/>
    <lineage>
        <taxon>Bacteria</taxon>
        <taxon>Bacillati</taxon>
        <taxon>Bacillota</taxon>
        <taxon>Clostridia</taxon>
        <taxon>Eubacteriales</taxon>
        <taxon>Clostridiaceae</taxon>
        <taxon>Clostridium</taxon>
    </lineage>
</organism>
<evidence type="ECO:0000256" key="2">
    <source>
        <dbReference type="ARBA" id="ARBA00004997"/>
    </source>
</evidence>
<comment type="cofactor">
    <cofactor evidence="1">
        <name>K(+)</name>
        <dbReference type="ChEBI" id="CHEBI:29103"/>
    </cofactor>
</comment>
<accession>A0ABR8PYN5</accession>
<comment type="catalytic activity">
    <reaction evidence="14">
        <text>pyruvate + ATP = phosphoenolpyruvate + ADP + H(+)</text>
        <dbReference type="Rhea" id="RHEA:18157"/>
        <dbReference type="ChEBI" id="CHEBI:15361"/>
        <dbReference type="ChEBI" id="CHEBI:15378"/>
        <dbReference type="ChEBI" id="CHEBI:30616"/>
        <dbReference type="ChEBI" id="CHEBI:58702"/>
        <dbReference type="ChEBI" id="CHEBI:456216"/>
        <dbReference type="EC" id="2.7.1.40"/>
    </reaction>
</comment>
<evidence type="ECO:0000256" key="5">
    <source>
        <dbReference type="ARBA" id="ARBA00018587"/>
    </source>
</evidence>
<keyword evidence="8" id="KW-0547">Nucleotide-binding</keyword>
<dbReference type="InterPro" id="IPR040442">
    <property type="entry name" value="Pyrv_kinase-like_dom_sf"/>
</dbReference>
<comment type="pathway">
    <text evidence="2 14">Carbohydrate degradation; glycolysis; pyruvate from D-glyceraldehyde 3-phosphate: step 5/5.</text>
</comment>
<evidence type="ECO:0000256" key="7">
    <source>
        <dbReference type="ARBA" id="ARBA00022723"/>
    </source>
</evidence>
<dbReference type="Gene3D" id="3.20.20.60">
    <property type="entry name" value="Phosphoenolpyruvate-binding domains"/>
    <property type="match status" value="1"/>
</dbReference>
<evidence type="ECO:0000256" key="9">
    <source>
        <dbReference type="ARBA" id="ARBA00022777"/>
    </source>
</evidence>
<dbReference type="InterPro" id="IPR015806">
    <property type="entry name" value="Pyrv_Knase_insert_dom_sf"/>
</dbReference>
<evidence type="ECO:0000259" key="15">
    <source>
        <dbReference type="Pfam" id="PF00224"/>
    </source>
</evidence>
<dbReference type="EC" id="2.7.1.40" evidence="4 14"/>
<dbReference type="SUPFAM" id="SSF51621">
    <property type="entry name" value="Phosphoenolpyruvate/pyruvate domain"/>
    <property type="match status" value="1"/>
</dbReference>
<dbReference type="InterPro" id="IPR015813">
    <property type="entry name" value="Pyrv/PenolPyrv_kinase-like_dom"/>
</dbReference>
<keyword evidence="7" id="KW-0479">Metal-binding</keyword>
<dbReference type="RefSeq" id="WP_191770116.1">
    <property type="nucleotide sequence ID" value="NZ_JACSRA010000039.1"/>
</dbReference>
<dbReference type="Proteomes" id="UP000627781">
    <property type="component" value="Unassembled WGS sequence"/>
</dbReference>
<sequence length="346" mass="39878">MDLICSIGPTVNTLEDIHRYYKAGMTIPRFNFSHVNYNKFEKLILGIKTNYPEMKILQDLQGNKLRVSKMYRTENRVNRGEKVIFCLECNYENLLRKKSLERVKVVPINYEGSLSDLNNVNIILMKDATMSFNISEHRKDYISAITERGGILRAEKGINAPGIIRKNLKLTSKDKFDINWAISKGVDIICLSYVTSSGDMIEVKEYIKKAKIKNNRCESIKVWAKIECMEGVNNFEEILKVSDGIILGRGDLKCEAPIDNIPVIQENLLLRMKKSRKPFIIATYILDSMKRSFIPSLAEIDDIYNFMKNKIDGVVLSTELTASREPIQLIEYLNKLLNKYEEKIKK</sequence>
<evidence type="ECO:0000313" key="16">
    <source>
        <dbReference type="EMBL" id="MBD7913224.1"/>
    </source>
</evidence>
<keyword evidence="17" id="KW-1185">Reference proteome</keyword>
<protein>
    <recommendedName>
        <fullName evidence="5 14">Pyruvate kinase</fullName>
        <ecNumber evidence="4 14">2.7.1.40</ecNumber>
    </recommendedName>
</protein>
<evidence type="ECO:0000256" key="4">
    <source>
        <dbReference type="ARBA" id="ARBA00012142"/>
    </source>
</evidence>